<dbReference type="EMBL" id="CM023482">
    <property type="protein sequence ID" value="KAH6939538.1"/>
    <property type="molecule type" value="Genomic_DNA"/>
</dbReference>
<gene>
    <name evidence="1" type="ORF">HPB50_019220</name>
</gene>
<reference evidence="1" key="1">
    <citation type="submission" date="2020-05" db="EMBL/GenBank/DDBJ databases">
        <title>Large-scale comparative analyses of tick genomes elucidate their genetic diversity and vector capacities.</title>
        <authorList>
            <person name="Jia N."/>
            <person name="Wang J."/>
            <person name="Shi W."/>
            <person name="Du L."/>
            <person name="Sun Y."/>
            <person name="Zhan W."/>
            <person name="Jiang J."/>
            <person name="Wang Q."/>
            <person name="Zhang B."/>
            <person name="Ji P."/>
            <person name="Sakyi L.B."/>
            <person name="Cui X."/>
            <person name="Yuan T."/>
            <person name="Jiang B."/>
            <person name="Yang W."/>
            <person name="Lam T.T.-Y."/>
            <person name="Chang Q."/>
            <person name="Ding S."/>
            <person name="Wang X."/>
            <person name="Zhu J."/>
            <person name="Ruan X."/>
            <person name="Zhao L."/>
            <person name="Wei J."/>
            <person name="Que T."/>
            <person name="Du C."/>
            <person name="Cheng J."/>
            <person name="Dai P."/>
            <person name="Han X."/>
            <person name="Huang E."/>
            <person name="Gao Y."/>
            <person name="Liu J."/>
            <person name="Shao H."/>
            <person name="Ye R."/>
            <person name="Li L."/>
            <person name="Wei W."/>
            <person name="Wang X."/>
            <person name="Wang C."/>
            <person name="Yang T."/>
            <person name="Huo Q."/>
            <person name="Li W."/>
            <person name="Guo W."/>
            <person name="Chen H."/>
            <person name="Zhou L."/>
            <person name="Ni X."/>
            <person name="Tian J."/>
            <person name="Zhou Y."/>
            <person name="Sheng Y."/>
            <person name="Liu T."/>
            <person name="Pan Y."/>
            <person name="Xia L."/>
            <person name="Li J."/>
            <person name="Zhao F."/>
            <person name="Cao W."/>
        </authorList>
    </citation>
    <scope>NUCLEOTIDE SEQUENCE</scope>
    <source>
        <strain evidence="1">Hyas-2018</strain>
    </source>
</reference>
<name>A0ACB7SXC5_HYAAI</name>
<protein>
    <submittedName>
        <fullName evidence="1">Uncharacterized protein</fullName>
    </submittedName>
</protein>
<keyword evidence="2" id="KW-1185">Reference proteome</keyword>
<evidence type="ECO:0000313" key="1">
    <source>
        <dbReference type="EMBL" id="KAH6939538.1"/>
    </source>
</evidence>
<sequence length="434" mass="47323">MIIIVHKRDSGRRRKKAKNANVAIMDRPRPAHYSFSAPQLSYGVKATTSTVYLASSPSSSCSFNLSDVDDSTFYDSTYASQPFPSTSRVPSETSTDRRSSRASTVRSSHKADDEVHLTYFDVSGASRRRWRDVVPGSRVAKLICTSILAVVCCVLASRLVVDKLSAYRDVADAIGTIDLTNETEVVLALGEPLREYWPSSSVRLQVYNATRRNDAGKTKAGLLGTSAASELRYRARAMRRYHPATRMATVMTEKTSTLPSAHGDSRFDVRRTTKLPEKHLKNTAVTTFAQMGEASARPKGTTSPAHFYVYWRQQNLSQASPKTAAWLNVERVVKSSEQASVEDDARSGTDDVLCSIGRVGVVPSSTCVLGAPSMEHPVFKLGALASPAAPADNFTSIAVTKAQVHVRQTTMNTIVEHEAVLHSVGHGEKAVRGQ</sequence>
<accession>A0ACB7SXC5</accession>
<comment type="caution">
    <text evidence="1">The sequence shown here is derived from an EMBL/GenBank/DDBJ whole genome shotgun (WGS) entry which is preliminary data.</text>
</comment>
<organism evidence="1 2">
    <name type="scientific">Hyalomma asiaticum</name>
    <name type="common">Tick</name>
    <dbReference type="NCBI Taxonomy" id="266040"/>
    <lineage>
        <taxon>Eukaryota</taxon>
        <taxon>Metazoa</taxon>
        <taxon>Ecdysozoa</taxon>
        <taxon>Arthropoda</taxon>
        <taxon>Chelicerata</taxon>
        <taxon>Arachnida</taxon>
        <taxon>Acari</taxon>
        <taxon>Parasitiformes</taxon>
        <taxon>Ixodida</taxon>
        <taxon>Ixodoidea</taxon>
        <taxon>Ixodidae</taxon>
        <taxon>Hyalomminae</taxon>
        <taxon>Hyalomma</taxon>
    </lineage>
</organism>
<dbReference type="Proteomes" id="UP000821845">
    <property type="component" value="Chromosome 2"/>
</dbReference>
<proteinExistence type="predicted"/>
<evidence type="ECO:0000313" key="2">
    <source>
        <dbReference type="Proteomes" id="UP000821845"/>
    </source>
</evidence>